<dbReference type="CDD" id="cd00063">
    <property type="entry name" value="FN3"/>
    <property type="match status" value="1"/>
</dbReference>
<dbReference type="PROSITE" id="PS50853">
    <property type="entry name" value="FN3"/>
    <property type="match status" value="1"/>
</dbReference>
<dbReference type="SUPFAM" id="SSF53955">
    <property type="entry name" value="Lysozyme-like"/>
    <property type="match status" value="1"/>
</dbReference>
<comment type="similarity">
    <text evidence="1">In the C-terminal section; belongs to the transpeptidase family.</text>
</comment>
<feature type="region of interest" description="Disordered" evidence="14">
    <location>
        <begin position="1"/>
        <end position="21"/>
    </location>
</feature>
<dbReference type="EMBL" id="WJNH01000019">
    <property type="protein sequence ID" value="MRG88282.1"/>
    <property type="molecule type" value="Genomic_DNA"/>
</dbReference>
<dbReference type="GO" id="GO:0008658">
    <property type="term" value="F:penicillin binding"/>
    <property type="evidence" value="ECO:0007669"/>
    <property type="project" value="InterPro"/>
</dbReference>
<dbReference type="Gene3D" id="1.10.3810.10">
    <property type="entry name" value="Biosynthetic peptidoglycan transglycosylase-like"/>
    <property type="match status" value="1"/>
</dbReference>
<feature type="region of interest" description="Disordered" evidence="14">
    <location>
        <begin position="755"/>
        <end position="874"/>
    </location>
</feature>
<feature type="compositionally biased region" description="Acidic residues" evidence="14">
    <location>
        <begin position="777"/>
        <end position="806"/>
    </location>
</feature>
<evidence type="ECO:0000256" key="9">
    <source>
        <dbReference type="ARBA" id="ARBA00022984"/>
    </source>
</evidence>
<evidence type="ECO:0000256" key="10">
    <source>
        <dbReference type="ARBA" id="ARBA00023268"/>
    </source>
</evidence>
<evidence type="ECO:0000256" key="15">
    <source>
        <dbReference type="SAM" id="Phobius"/>
    </source>
</evidence>
<name>A0A6G1XBH1_9BACI</name>
<comment type="catalytic activity">
    <reaction evidence="12">
        <text>Preferential cleavage: (Ac)2-L-Lys-D-Ala-|-D-Ala. Also transpeptidation of peptidyl-alanyl moieties that are N-acyl substituents of D-alanine.</text>
        <dbReference type="EC" id="3.4.16.4"/>
    </reaction>
</comment>
<dbReference type="InterPro" id="IPR001460">
    <property type="entry name" value="PCN-bd_Tpept"/>
</dbReference>
<evidence type="ECO:0000256" key="4">
    <source>
        <dbReference type="ARBA" id="ARBA00022670"/>
    </source>
</evidence>
<keyword evidence="8" id="KW-0133">Cell shape</keyword>
<dbReference type="GO" id="GO:0008360">
    <property type="term" value="P:regulation of cell shape"/>
    <property type="evidence" value="ECO:0007669"/>
    <property type="project" value="UniProtKB-KW"/>
</dbReference>
<dbReference type="Pfam" id="PF00905">
    <property type="entry name" value="Transpeptidase"/>
    <property type="match status" value="1"/>
</dbReference>
<keyword evidence="9" id="KW-0573">Peptidoglycan synthesis</keyword>
<keyword evidence="15" id="KW-0812">Transmembrane</keyword>
<keyword evidence="7" id="KW-0378">Hydrolase</keyword>
<evidence type="ECO:0000256" key="7">
    <source>
        <dbReference type="ARBA" id="ARBA00022801"/>
    </source>
</evidence>
<dbReference type="RefSeq" id="WP_153730155.1">
    <property type="nucleotide sequence ID" value="NZ_WJNH01000019.1"/>
</dbReference>
<feature type="compositionally biased region" description="Basic residues" evidence="14">
    <location>
        <begin position="9"/>
        <end position="21"/>
    </location>
</feature>
<protein>
    <submittedName>
        <fullName evidence="17">PBP1A family penicillin-binding protein</fullName>
    </submittedName>
</protein>
<evidence type="ECO:0000256" key="12">
    <source>
        <dbReference type="ARBA" id="ARBA00034000"/>
    </source>
</evidence>
<dbReference type="InterPro" id="IPR050396">
    <property type="entry name" value="Glycosyltr_51/Transpeptidase"/>
</dbReference>
<feature type="compositionally biased region" description="Basic and acidic residues" evidence="14">
    <location>
        <begin position="763"/>
        <end position="776"/>
    </location>
</feature>
<evidence type="ECO:0000256" key="11">
    <source>
        <dbReference type="ARBA" id="ARBA00023316"/>
    </source>
</evidence>
<keyword evidence="15" id="KW-1133">Transmembrane helix</keyword>
<dbReference type="GO" id="GO:0030288">
    <property type="term" value="C:outer membrane-bounded periplasmic space"/>
    <property type="evidence" value="ECO:0007669"/>
    <property type="project" value="TreeGrafter"/>
</dbReference>
<evidence type="ECO:0000256" key="3">
    <source>
        <dbReference type="ARBA" id="ARBA00022645"/>
    </source>
</evidence>
<dbReference type="InterPro" id="IPR001264">
    <property type="entry name" value="Glyco_trans_51"/>
</dbReference>
<feature type="domain" description="Fibronectin type-III" evidence="16">
    <location>
        <begin position="687"/>
        <end position="779"/>
    </location>
</feature>
<dbReference type="InterPro" id="IPR036950">
    <property type="entry name" value="PBP_transglycosylase"/>
</dbReference>
<dbReference type="InterPro" id="IPR036116">
    <property type="entry name" value="FN3_sf"/>
</dbReference>
<dbReference type="Pfam" id="PF00912">
    <property type="entry name" value="Transgly"/>
    <property type="match status" value="1"/>
</dbReference>
<feature type="compositionally biased region" description="Low complexity" evidence="14">
    <location>
        <begin position="834"/>
        <end position="851"/>
    </location>
</feature>
<dbReference type="FunFam" id="1.10.3810.10:FF:000001">
    <property type="entry name" value="Penicillin-binding protein 1A"/>
    <property type="match status" value="1"/>
</dbReference>
<dbReference type="SMART" id="SM00060">
    <property type="entry name" value="FN3"/>
    <property type="match status" value="1"/>
</dbReference>
<organism evidence="17 18">
    <name type="scientific">Salinibacillus xinjiangensis</name>
    <dbReference type="NCBI Taxonomy" id="1229268"/>
    <lineage>
        <taxon>Bacteria</taxon>
        <taxon>Bacillati</taxon>
        <taxon>Bacillota</taxon>
        <taxon>Bacilli</taxon>
        <taxon>Bacillales</taxon>
        <taxon>Bacillaceae</taxon>
        <taxon>Salinibacillus</taxon>
    </lineage>
</organism>
<dbReference type="Pfam" id="PF00041">
    <property type="entry name" value="fn3"/>
    <property type="match status" value="1"/>
</dbReference>
<dbReference type="InterPro" id="IPR013783">
    <property type="entry name" value="Ig-like_fold"/>
</dbReference>
<dbReference type="Proteomes" id="UP000480185">
    <property type="component" value="Unassembled WGS sequence"/>
</dbReference>
<dbReference type="GO" id="GO:0008955">
    <property type="term" value="F:peptidoglycan glycosyltransferase activity"/>
    <property type="evidence" value="ECO:0007669"/>
    <property type="project" value="UniProtKB-EC"/>
</dbReference>
<dbReference type="InterPro" id="IPR023346">
    <property type="entry name" value="Lysozyme-like_dom_sf"/>
</dbReference>
<keyword evidence="6" id="KW-0808">Transferase</keyword>
<comment type="caution">
    <text evidence="17">The sequence shown here is derived from an EMBL/GenBank/DDBJ whole genome shotgun (WGS) entry which is preliminary data.</text>
</comment>
<dbReference type="OrthoDB" id="9766909at2"/>
<evidence type="ECO:0000256" key="1">
    <source>
        <dbReference type="ARBA" id="ARBA00007090"/>
    </source>
</evidence>
<dbReference type="SUPFAM" id="SSF56601">
    <property type="entry name" value="beta-lactamase/transpeptidase-like"/>
    <property type="match status" value="1"/>
</dbReference>
<keyword evidence="18" id="KW-1185">Reference proteome</keyword>
<dbReference type="InterPro" id="IPR012338">
    <property type="entry name" value="Beta-lactam/transpept-like"/>
</dbReference>
<dbReference type="AlphaFoldDB" id="A0A6G1XBH1"/>
<gene>
    <name evidence="17" type="ORF">GH754_18665</name>
</gene>
<evidence type="ECO:0000259" key="16">
    <source>
        <dbReference type="PROSITE" id="PS50853"/>
    </source>
</evidence>
<dbReference type="PANTHER" id="PTHR32282">
    <property type="entry name" value="BINDING PROTEIN TRANSPEPTIDASE, PUTATIVE-RELATED"/>
    <property type="match status" value="1"/>
</dbReference>
<dbReference type="Gene3D" id="2.60.40.10">
    <property type="entry name" value="Immunoglobulins"/>
    <property type="match status" value="1"/>
</dbReference>
<evidence type="ECO:0000256" key="2">
    <source>
        <dbReference type="ARBA" id="ARBA00007739"/>
    </source>
</evidence>
<evidence type="ECO:0000313" key="17">
    <source>
        <dbReference type="EMBL" id="MRG88282.1"/>
    </source>
</evidence>
<evidence type="ECO:0000256" key="13">
    <source>
        <dbReference type="ARBA" id="ARBA00049902"/>
    </source>
</evidence>
<keyword evidence="3" id="KW-0121">Carboxypeptidase</keyword>
<dbReference type="GO" id="GO:0071555">
    <property type="term" value="P:cell wall organization"/>
    <property type="evidence" value="ECO:0007669"/>
    <property type="project" value="UniProtKB-KW"/>
</dbReference>
<comment type="catalytic activity">
    <reaction evidence="13">
        <text>[GlcNAc-(1-&gt;4)-Mur2Ac(oyl-L-Ala-gamma-D-Glu-L-Lys-D-Ala-D-Ala)](n)-di-trans,octa-cis-undecaprenyl diphosphate + beta-D-GlcNAc-(1-&gt;4)-Mur2Ac(oyl-L-Ala-gamma-D-Glu-L-Lys-D-Ala-D-Ala)-di-trans,octa-cis-undecaprenyl diphosphate = [GlcNAc-(1-&gt;4)-Mur2Ac(oyl-L-Ala-gamma-D-Glu-L-Lys-D-Ala-D-Ala)](n+1)-di-trans,octa-cis-undecaprenyl diphosphate + di-trans,octa-cis-undecaprenyl diphosphate + H(+)</text>
        <dbReference type="Rhea" id="RHEA:23708"/>
        <dbReference type="Rhea" id="RHEA-COMP:9602"/>
        <dbReference type="Rhea" id="RHEA-COMP:9603"/>
        <dbReference type="ChEBI" id="CHEBI:15378"/>
        <dbReference type="ChEBI" id="CHEBI:58405"/>
        <dbReference type="ChEBI" id="CHEBI:60033"/>
        <dbReference type="ChEBI" id="CHEBI:78435"/>
        <dbReference type="EC" id="2.4.99.28"/>
    </reaction>
</comment>
<dbReference type="Gene3D" id="3.40.710.10">
    <property type="entry name" value="DD-peptidase/beta-lactamase superfamily"/>
    <property type="match status" value="1"/>
</dbReference>
<keyword evidence="15" id="KW-0472">Membrane</keyword>
<reference evidence="17 18" key="1">
    <citation type="submission" date="2019-11" db="EMBL/GenBank/DDBJ databases">
        <authorList>
            <person name="Li J."/>
        </authorList>
    </citation>
    <scope>NUCLEOTIDE SEQUENCE [LARGE SCALE GENOMIC DNA]</scope>
    <source>
        <strain evidence="17 18">J4</strain>
    </source>
</reference>
<dbReference type="GO" id="GO:0006508">
    <property type="term" value="P:proteolysis"/>
    <property type="evidence" value="ECO:0007669"/>
    <property type="project" value="UniProtKB-KW"/>
</dbReference>
<dbReference type="GO" id="GO:0009002">
    <property type="term" value="F:serine-type D-Ala-D-Ala carboxypeptidase activity"/>
    <property type="evidence" value="ECO:0007669"/>
    <property type="project" value="UniProtKB-EC"/>
</dbReference>
<evidence type="ECO:0000256" key="5">
    <source>
        <dbReference type="ARBA" id="ARBA00022676"/>
    </source>
</evidence>
<evidence type="ECO:0000256" key="14">
    <source>
        <dbReference type="SAM" id="MobiDB-lite"/>
    </source>
</evidence>
<keyword evidence="5" id="KW-0328">Glycosyltransferase</keyword>
<keyword evidence="4" id="KW-0645">Protease</keyword>
<keyword evidence="10" id="KW-0511">Multifunctional enzyme</keyword>
<sequence length="874" mass="96845">MAEQGQSRMQRRQAKKSSNNKKSKINWKKIWIAFAIIGAILFTGVTGTFIYYVSGAPELDAAKLSDPLSSKIYDRDGELIADLGAQKRTKIEYSDIPQVLEDAVIATEDSRFRDHIGIDFRRILAAVWANVTEGFGAQGASTISQQVVKNAFLEFDKTIKRKVQEQWLAIKLEQKYSKNDILTMYLNKIHYGNSTYGVAKAAEVYFGKKNLDDLTLPEAALLAGIPQLPNVYDPLQHPDNAEERKDIVLDLMVQHGKITEKEAAEAKDVKVEDMVVDNYKTNIPYSDFLEHVVKEVQNELGEDVDIYQDGLKIYTTLDTNAQEYVELLLSDSEDNPIKGLYPDDQLETGITVLDTKTGEVLAIGGGRNGKPGLGADFNHAIQGGSQPGSTMKPLIDYGPLIEYQQKSTYYQINDEPYNYSQGNKQEIKNYDLSHTGWQSMRYHIYRSRNVPALKALQEVGLDQAAQFVKGLGIPVPESGIVESDSIGGGHIQVNPFQMAGAFSAFGNGGFYNEPHTVRKIEYRNKVVELKPEPTVAMKDYTAYMITDMLKDVVTSYGTGGNAAVSGLPIAGKTGTTNDDKDSWFTGYTTNFTISVWTGYSQEEKPIEGNGKAIPQSMFRHVMQHISKGVETKDFAKPDSVVEVGVEKGTRPAKLPSEYTPDDEIAYELFVKGHEPEKTSEKYDQIDPIENLQAEYNEKETAVNLSWDHKSENDKIKYEVKAGFENSDLTTITTTDKRKVKVTQIEPGHNYVFEVTAVDSEDPENNRSESVRVKIEVPEEETEPDDLLPGEGENENENPEEDDENSENNDGSPEDEGRNPGENGGEPGDDDENPDNNNGSPEGETPNNNNGGPEDEGEAPDEGGAAGNILERQAG</sequence>
<evidence type="ECO:0000313" key="18">
    <source>
        <dbReference type="Proteomes" id="UP000480185"/>
    </source>
</evidence>
<comment type="similarity">
    <text evidence="2">In the N-terminal section; belongs to the glycosyltransferase 51 family.</text>
</comment>
<dbReference type="SUPFAM" id="SSF49265">
    <property type="entry name" value="Fibronectin type III"/>
    <property type="match status" value="1"/>
</dbReference>
<evidence type="ECO:0000256" key="6">
    <source>
        <dbReference type="ARBA" id="ARBA00022679"/>
    </source>
</evidence>
<keyword evidence="11" id="KW-0961">Cell wall biogenesis/degradation</keyword>
<dbReference type="NCBIfam" id="TIGR02074">
    <property type="entry name" value="PBP_1a_fam"/>
    <property type="match status" value="1"/>
</dbReference>
<dbReference type="PANTHER" id="PTHR32282:SF29">
    <property type="entry name" value="PENICILLIN-BINDING PROTEIN 1A"/>
    <property type="match status" value="1"/>
</dbReference>
<feature type="transmembrane region" description="Helical" evidence="15">
    <location>
        <begin position="30"/>
        <end position="53"/>
    </location>
</feature>
<evidence type="ECO:0000256" key="8">
    <source>
        <dbReference type="ARBA" id="ARBA00022960"/>
    </source>
</evidence>
<accession>A0A6G1XBH1</accession>
<proteinExistence type="inferred from homology"/>
<dbReference type="InterPro" id="IPR003961">
    <property type="entry name" value="FN3_dom"/>
</dbReference>
<dbReference type="GO" id="GO:0009252">
    <property type="term" value="P:peptidoglycan biosynthetic process"/>
    <property type="evidence" value="ECO:0007669"/>
    <property type="project" value="UniProtKB-KW"/>
</dbReference>